<dbReference type="SMART" id="SM00226">
    <property type="entry name" value="LMWPc"/>
    <property type="match status" value="1"/>
</dbReference>
<dbReference type="InterPro" id="IPR036196">
    <property type="entry name" value="Ptyr_pPase_sf"/>
</dbReference>
<reference evidence="3 4" key="1">
    <citation type="journal article" date="2019" name="Nat. Microbiol.">
        <title>Mediterranean grassland soil C-N compound turnover is dependent on rainfall and depth, and is mediated by genomically divergent microorganisms.</title>
        <authorList>
            <person name="Diamond S."/>
            <person name="Andeer P.F."/>
            <person name="Li Z."/>
            <person name="Crits-Christoph A."/>
            <person name="Burstein D."/>
            <person name="Anantharaman K."/>
            <person name="Lane K.R."/>
            <person name="Thomas B.C."/>
            <person name="Pan C."/>
            <person name="Northen T.R."/>
            <person name="Banfield J.F."/>
        </authorList>
    </citation>
    <scope>NUCLEOTIDE SEQUENCE [LARGE SCALE GENOMIC DNA]</scope>
    <source>
        <strain evidence="3">WS_9</strain>
    </source>
</reference>
<protein>
    <submittedName>
        <fullName evidence="3">Heat-shock protein HtpX</fullName>
    </submittedName>
</protein>
<dbReference type="EMBL" id="VBOZ01000014">
    <property type="protein sequence ID" value="TMQ65186.1"/>
    <property type="molecule type" value="Genomic_DNA"/>
</dbReference>
<dbReference type="Proteomes" id="UP000317691">
    <property type="component" value="Unassembled WGS sequence"/>
</dbReference>
<dbReference type="InterPro" id="IPR023485">
    <property type="entry name" value="Ptyr_pPase"/>
</dbReference>
<dbReference type="SUPFAM" id="SSF52788">
    <property type="entry name" value="Phosphotyrosine protein phosphatases I"/>
    <property type="match status" value="1"/>
</dbReference>
<comment type="caution">
    <text evidence="3">The sequence shown here is derived from an EMBL/GenBank/DDBJ whole genome shotgun (WGS) entry which is preliminary data.</text>
</comment>
<feature type="domain" description="Phosphotyrosine protein phosphatase I" evidence="2">
    <location>
        <begin position="1"/>
        <end position="126"/>
    </location>
</feature>
<dbReference type="GO" id="GO:0046685">
    <property type="term" value="P:response to arsenic-containing substance"/>
    <property type="evidence" value="ECO:0007669"/>
    <property type="project" value="UniProtKB-KW"/>
</dbReference>
<organism evidence="3 4">
    <name type="scientific">Eiseniibacteriota bacterium</name>
    <dbReference type="NCBI Taxonomy" id="2212470"/>
    <lineage>
        <taxon>Bacteria</taxon>
        <taxon>Candidatus Eiseniibacteriota</taxon>
    </lineage>
</organism>
<dbReference type="PANTHER" id="PTHR43428">
    <property type="entry name" value="ARSENATE REDUCTASE"/>
    <property type="match status" value="1"/>
</dbReference>
<dbReference type="AlphaFoldDB" id="A0A538TNI5"/>
<dbReference type="PANTHER" id="PTHR43428:SF1">
    <property type="entry name" value="ARSENATE REDUCTASE"/>
    <property type="match status" value="1"/>
</dbReference>
<name>A0A538TNI5_UNCEI</name>
<gene>
    <name evidence="3" type="ORF">E6K79_05315</name>
</gene>
<keyword evidence="1" id="KW-0059">Arsenical resistance</keyword>
<dbReference type="Pfam" id="PF01451">
    <property type="entry name" value="LMWPc"/>
    <property type="match status" value="1"/>
</dbReference>
<evidence type="ECO:0000313" key="3">
    <source>
        <dbReference type="EMBL" id="TMQ65186.1"/>
    </source>
</evidence>
<dbReference type="Gene3D" id="3.40.50.2300">
    <property type="match status" value="1"/>
</dbReference>
<evidence type="ECO:0000313" key="4">
    <source>
        <dbReference type="Proteomes" id="UP000317691"/>
    </source>
</evidence>
<accession>A0A538TNI5</accession>
<proteinExistence type="predicted"/>
<evidence type="ECO:0000256" key="1">
    <source>
        <dbReference type="ARBA" id="ARBA00022849"/>
    </source>
</evidence>
<evidence type="ECO:0000259" key="2">
    <source>
        <dbReference type="SMART" id="SM00226"/>
    </source>
</evidence>
<sequence length="138" mass="15012">MTVLFLCRQNAGRSQMAQALLEQVAPEYAAVSGGSSPAAAVHPIVIDAMREVGIDLVGRKPRKVDAEMLARADVVVSMGCDDPALCDYPGRKVEDWGIPDPSGKPIDEVRRIRDLLRARVEELAGRLRSTSTDKARSR</sequence>